<keyword evidence="3" id="KW-0964">Secreted</keyword>
<dbReference type="CDD" id="cd04852">
    <property type="entry name" value="Peptidases_S8_3"/>
    <property type="match status" value="1"/>
</dbReference>
<evidence type="ECO:0000256" key="11">
    <source>
        <dbReference type="SAM" id="SignalP"/>
    </source>
</evidence>
<dbReference type="PRINTS" id="PR00723">
    <property type="entry name" value="SUBTILISIN"/>
</dbReference>
<evidence type="ECO:0008006" key="17">
    <source>
        <dbReference type="Google" id="ProtNLM"/>
    </source>
</evidence>
<dbReference type="InterPro" id="IPR034197">
    <property type="entry name" value="Peptidases_S8_3"/>
</dbReference>
<evidence type="ECO:0000256" key="3">
    <source>
        <dbReference type="ARBA" id="ARBA00022525"/>
    </source>
</evidence>
<dbReference type="PROSITE" id="PS00138">
    <property type="entry name" value="SUBTILASE_SER"/>
    <property type="match status" value="1"/>
</dbReference>
<evidence type="ECO:0000256" key="4">
    <source>
        <dbReference type="ARBA" id="ARBA00022670"/>
    </source>
</evidence>
<protein>
    <recommendedName>
        <fullName evidence="17">Subtilisin-like protease fibronectin type-III domain-containing protein</fullName>
    </recommendedName>
</protein>
<dbReference type="GO" id="GO:0006508">
    <property type="term" value="P:proteolysis"/>
    <property type="evidence" value="ECO:0007669"/>
    <property type="project" value="UniProtKB-KW"/>
</dbReference>
<dbReference type="AlphaFoldDB" id="A0A484NMJ5"/>
<evidence type="ECO:0000259" key="12">
    <source>
        <dbReference type="Pfam" id="PF00082"/>
    </source>
</evidence>
<dbReference type="EMBL" id="OOIL02006805">
    <property type="protein sequence ID" value="VFR02320.1"/>
    <property type="molecule type" value="Genomic_DNA"/>
</dbReference>
<keyword evidence="6 10" id="KW-0378">Hydrolase</keyword>
<evidence type="ECO:0000256" key="8">
    <source>
        <dbReference type="ARBA" id="ARBA00023180"/>
    </source>
</evidence>
<evidence type="ECO:0000256" key="10">
    <source>
        <dbReference type="PROSITE-ProRule" id="PRU01240"/>
    </source>
</evidence>
<feature type="domain" description="Inhibitor I9" evidence="13">
    <location>
        <begin position="37"/>
        <end position="122"/>
    </location>
</feature>
<feature type="active site" description="Charge relay system" evidence="9 10">
    <location>
        <position position="553"/>
    </location>
</feature>
<dbReference type="Pfam" id="PF05922">
    <property type="entry name" value="Inhibitor_I9"/>
    <property type="match status" value="1"/>
</dbReference>
<gene>
    <name evidence="15" type="ORF">CCAM_LOCUS44095</name>
</gene>
<dbReference type="InterPro" id="IPR015500">
    <property type="entry name" value="Peptidase_S8_subtilisin-rel"/>
</dbReference>
<dbReference type="Pfam" id="PF17766">
    <property type="entry name" value="fn3_6"/>
    <property type="match status" value="1"/>
</dbReference>
<dbReference type="PANTHER" id="PTHR10795">
    <property type="entry name" value="PROPROTEIN CONVERTASE SUBTILISIN/KEXIN"/>
    <property type="match status" value="1"/>
</dbReference>
<dbReference type="GO" id="GO:0004252">
    <property type="term" value="F:serine-type endopeptidase activity"/>
    <property type="evidence" value="ECO:0007669"/>
    <property type="project" value="UniProtKB-UniRule"/>
</dbReference>
<evidence type="ECO:0000313" key="16">
    <source>
        <dbReference type="Proteomes" id="UP000595140"/>
    </source>
</evidence>
<dbReference type="InterPro" id="IPR045051">
    <property type="entry name" value="SBT"/>
</dbReference>
<sequence>MSSSPLLPATLPWRLLLLASHLFVLPLLLSAQNQRSTYIVHMDKSFMPTAFPTHHHWYSAAVDSLCKPPTAGDGIRSSPKLVYSYDHVLHGFSAVLSEDELGALKASPGFVSAYKDRTFELQTTYTPSFLKLSSGAGLWPASKYGEDVIIGVIDTGVWPESRSFRDDGMPEIPRRWKGGCKVGTEFNSSLCNRKLIGANYFNAGVLAANPGINISMNSARDTDGHGTHTASTAAGNYVKDVSFFGYAPGTAKGVAPRARLAVYKVSWSEGSLTSDLIAGMDQAVADGVDVISVSIGYRFIPLHEDSIAIAAFGAMMKGVLVAGSAGNSGPSVGTINNGAPWILTVGSGHTDRWFAGTLTLGNGKEFRGWSLFPGRALVRNVRLLYNKTVSACDSSELLAGIPDPEPSIIICEKPENDDSTSTFSRMNSVRGAGFDAAIFINDEPGIFRSTTFPIPGVFISPKEGKEVIRYAKSGNDPTATITFQQTFFGKTPAPAVSASSARGPSRSYLGISKPDILAPGVLILAAYPPNSFAVNIGTNIQLGTDYNLESGTSMACPHAAGIAAMLKAAHPDWSPSAIRSAMMTTAITVDNTGKPIKAADDNSVATPLDMGAGMVNPNMAVDPGLVYDATPQDYVNLLCSMNFTGPQFQSITRSSSSQNCSDPNPDLNYPSFIALYPLGGDNGVYRWLSQTFKRTLTNVGPGAATYKAELRVPKNSTMSVSPMTLVFGKKMEKQSYSLTIRYRGDENQSKNVGSITWVEVNGNHTVRSPIVVSNTVEVWE</sequence>
<evidence type="ECO:0000259" key="13">
    <source>
        <dbReference type="Pfam" id="PF05922"/>
    </source>
</evidence>
<dbReference type="FunFam" id="3.40.50.200:FF:000006">
    <property type="entry name" value="Subtilisin-like protease SBT1.5"/>
    <property type="match status" value="1"/>
</dbReference>
<dbReference type="PROSITE" id="PS51892">
    <property type="entry name" value="SUBTILASE"/>
    <property type="match status" value="1"/>
</dbReference>
<evidence type="ECO:0000256" key="5">
    <source>
        <dbReference type="ARBA" id="ARBA00022729"/>
    </source>
</evidence>
<dbReference type="InterPro" id="IPR037045">
    <property type="entry name" value="S8pro/Inhibitor_I9_sf"/>
</dbReference>
<dbReference type="OrthoDB" id="206201at2759"/>
<reference evidence="15 16" key="1">
    <citation type="submission" date="2018-04" db="EMBL/GenBank/DDBJ databases">
        <authorList>
            <person name="Vogel A."/>
        </authorList>
    </citation>
    <scope>NUCLEOTIDE SEQUENCE [LARGE SCALE GENOMIC DNA]</scope>
</reference>
<dbReference type="Gene3D" id="3.40.50.200">
    <property type="entry name" value="Peptidase S8/S53 domain"/>
    <property type="match status" value="1"/>
</dbReference>
<evidence type="ECO:0000256" key="2">
    <source>
        <dbReference type="ARBA" id="ARBA00011073"/>
    </source>
</evidence>
<dbReference type="InterPro" id="IPR036852">
    <property type="entry name" value="Peptidase_S8/S53_dom_sf"/>
</dbReference>
<organism evidence="15 16">
    <name type="scientific">Cuscuta campestris</name>
    <dbReference type="NCBI Taxonomy" id="132261"/>
    <lineage>
        <taxon>Eukaryota</taxon>
        <taxon>Viridiplantae</taxon>
        <taxon>Streptophyta</taxon>
        <taxon>Embryophyta</taxon>
        <taxon>Tracheophyta</taxon>
        <taxon>Spermatophyta</taxon>
        <taxon>Magnoliopsida</taxon>
        <taxon>eudicotyledons</taxon>
        <taxon>Gunneridae</taxon>
        <taxon>Pentapetalae</taxon>
        <taxon>asterids</taxon>
        <taxon>lamiids</taxon>
        <taxon>Solanales</taxon>
        <taxon>Convolvulaceae</taxon>
        <taxon>Cuscuteae</taxon>
        <taxon>Cuscuta</taxon>
        <taxon>Cuscuta subgen. Grammica</taxon>
        <taxon>Cuscuta sect. Cleistogrammica</taxon>
    </lineage>
</organism>
<keyword evidence="4 10" id="KW-0645">Protease</keyword>
<dbReference type="Gene3D" id="3.30.70.80">
    <property type="entry name" value="Peptidase S8 propeptide/proteinase inhibitor I9"/>
    <property type="match status" value="1"/>
</dbReference>
<keyword evidence="7 10" id="KW-0720">Serine protease</keyword>
<dbReference type="Proteomes" id="UP000595140">
    <property type="component" value="Unassembled WGS sequence"/>
</dbReference>
<keyword evidence="5 11" id="KW-0732">Signal</keyword>
<dbReference type="Pfam" id="PF00082">
    <property type="entry name" value="Peptidase_S8"/>
    <property type="match status" value="1"/>
</dbReference>
<evidence type="ECO:0000256" key="1">
    <source>
        <dbReference type="ARBA" id="ARBA00004613"/>
    </source>
</evidence>
<dbReference type="Gene3D" id="2.60.40.2310">
    <property type="match status" value="1"/>
</dbReference>
<evidence type="ECO:0000256" key="6">
    <source>
        <dbReference type="ARBA" id="ARBA00022801"/>
    </source>
</evidence>
<dbReference type="InterPro" id="IPR023828">
    <property type="entry name" value="Peptidase_S8_Ser-AS"/>
</dbReference>
<evidence type="ECO:0000256" key="7">
    <source>
        <dbReference type="ARBA" id="ARBA00022825"/>
    </source>
</evidence>
<dbReference type="InterPro" id="IPR041469">
    <property type="entry name" value="Subtilisin-like_FN3"/>
</dbReference>
<dbReference type="GO" id="GO:0005576">
    <property type="term" value="C:extracellular region"/>
    <property type="evidence" value="ECO:0007669"/>
    <property type="project" value="UniProtKB-SubCell"/>
</dbReference>
<proteinExistence type="inferred from homology"/>
<accession>A0A484NMJ5</accession>
<dbReference type="InterPro" id="IPR000209">
    <property type="entry name" value="Peptidase_S8/S53_dom"/>
</dbReference>
<feature type="domain" description="Subtilisin-like protease fibronectin type-III" evidence="14">
    <location>
        <begin position="666"/>
        <end position="772"/>
    </location>
</feature>
<feature type="signal peptide" evidence="11">
    <location>
        <begin position="1"/>
        <end position="31"/>
    </location>
</feature>
<dbReference type="SUPFAM" id="SSF52743">
    <property type="entry name" value="Subtilisin-like"/>
    <property type="match status" value="1"/>
</dbReference>
<dbReference type="CDD" id="cd02120">
    <property type="entry name" value="PA_subtilisin_like"/>
    <property type="match status" value="1"/>
</dbReference>
<feature type="chain" id="PRO_5019719049" description="Subtilisin-like protease fibronectin type-III domain-containing protein" evidence="11">
    <location>
        <begin position="32"/>
        <end position="780"/>
    </location>
</feature>
<feature type="domain" description="Peptidase S8/S53" evidence="12">
    <location>
        <begin position="145"/>
        <end position="592"/>
    </location>
</feature>
<keyword evidence="16" id="KW-1185">Reference proteome</keyword>
<comment type="similarity">
    <text evidence="2 10">Belongs to the peptidase S8 family.</text>
</comment>
<evidence type="ECO:0000256" key="9">
    <source>
        <dbReference type="PIRSR" id="PIRSR615500-1"/>
    </source>
</evidence>
<dbReference type="FunFam" id="3.30.70.80:FF:000003">
    <property type="entry name" value="Subtilisin-like protease SBT1.9"/>
    <property type="match status" value="1"/>
</dbReference>
<evidence type="ECO:0000313" key="15">
    <source>
        <dbReference type="EMBL" id="VFR02320.1"/>
    </source>
</evidence>
<evidence type="ECO:0000259" key="14">
    <source>
        <dbReference type="Pfam" id="PF17766"/>
    </source>
</evidence>
<feature type="active site" description="Charge relay system" evidence="9 10">
    <location>
        <position position="225"/>
    </location>
</feature>
<dbReference type="InterPro" id="IPR010259">
    <property type="entry name" value="S8pro/Inhibitor_I9"/>
</dbReference>
<comment type="subcellular location">
    <subcellularLocation>
        <location evidence="1">Secreted</location>
    </subcellularLocation>
</comment>
<keyword evidence="8" id="KW-0325">Glycoprotein</keyword>
<name>A0A484NMJ5_9ASTE</name>
<feature type="active site" description="Charge relay system" evidence="9 10">
    <location>
        <position position="154"/>
    </location>
</feature>
<dbReference type="Gene3D" id="3.50.30.30">
    <property type="match status" value="1"/>
</dbReference>